<keyword evidence="4" id="KW-1185">Reference proteome</keyword>
<keyword evidence="1" id="KW-0863">Zinc-finger</keyword>
<dbReference type="EMBL" id="CAJJDP010000045">
    <property type="protein sequence ID" value="CAD8164792.1"/>
    <property type="molecule type" value="Genomic_DNA"/>
</dbReference>
<comment type="caution">
    <text evidence="3">The sequence shown here is derived from an EMBL/GenBank/DDBJ whole genome shotgun (WGS) entry which is preliminary data.</text>
</comment>
<dbReference type="OrthoDB" id="310984at2759"/>
<dbReference type="PROSITE" id="PS50089">
    <property type="entry name" value="ZF_RING_2"/>
    <property type="match status" value="1"/>
</dbReference>
<evidence type="ECO:0000259" key="2">
    <source>
        <dbReference type="PROSITE" id="PS50089"/>
    </source>
</evidence>
<protein>
    <recommendedName>
        <fullName evidence="2">RING-type domain-containing protein</fullName>
    </recommendedName>
</protein>
<proteinExistence type="predicted"/>
<evidence type="ECO:0000313" key="4">
    <source>
        <dbReference type="Proteomes" id="UP000683925"/>
    </source>
</evidence>
<reference evidence="3" key="1">
    <citation type="submission" date="2021-01" db="EMBL/GenBank/DDBJ databases">
        <authorList>
            <consortium name="Genoscope - CEA"/>
            <person name="William W."/>
        </authorList>
    </citation>
    <scope>NUCLEOTIDE SEQUENCE</scope>
</reference>
<evidence type="ECO:0000313" key="3">
    <source>
        <dbReference type="EMBL" id="CAD8164792.1"/>
    </source>
</evidence>
<keyword evidence="1" id="KW-0862">Zinc</keyword>
<gene>
    <name evidence="3" type="ORF">POCTA_138.1.T0450233</name>
</gene>
<dbReference type="CDD" id="cd20335">
    <property type="entry name" value="BRcat_RBR"/>
    <property type="match status" value="1"/>
</dbReference>
<organism evidence="3 4">
    <name type="scientific">Paramecium octaurelia</name>
    <dbReference type="NCBI Taxonomy" id="43137"/>
    <lineage>
        <taxon>Eukaryota</taxon>
        <taxon>Sar</taxon>
        <taxon>Alveolata</taxon>
        <taxon>Ciliophora</taxon>
        <taxon>Intramacronucleata</taxon>
        <taxon>Oligohymenophorea</taxon>
        <taxon>Peniculida</taxon>
        <taxon>Parameciidae</taxon>
        <taxon>Paramecium</taxon>
    </lineage>
</organism>
<sequence>MELNNIIEIIADSGNRGKELMMDSFIVGVAWGRKLINTIQEIQQATNYLYQLNQEVELSQKTAFYKLDLFQKFLLEDNCQLFPQVEAKFQQLPQEEIKQEPKVNNNNRNESLCGICNFQINDLPDEKFKIPYCGHEFHNLCLYQEIDQKDQAKCSTCSIQLDPTVKKDLLKLISPSFRSCCPFINCQQEFIYYGQSTFTCQNCNIPFCLKCKQIEHNNQCNLGIDYIEMRQGQRFKLCFDCQEIIILNFQDLSSHQCKTQKENQNTKHHGIFNKIARFLKKDQKY</sequence>
<keyword evidence="1" id="KW-0479">Metal-binding</keyword>
<dbReference type="InterPro" id="IPR001841">
    <property type="entry name" value="Znf_RING"/>
</dbReference>
<evidence type="ECO:0000256" key="1">
    <source>
        <dbReference type="PROSITE-ProRule" id="PRU00175"/>
    </source>
</evidence>
<dbReference type="AlphaFoldDB" id="A0A8S1UM72"/>
<feature type="domain" description="RING-type" evidence="2">
    <location>
        <begin position="113"/>
        <end position="158"/>
    </location>
</feature>
<dbReference type="Proteomes" id="UP000683925">
    <property type="component" value="Unassembled WGS sequence"/>
</dbReference>
<dbReference type="GO" id="GO:0008270">
    <property type="term" value="F:zinc ion binding"/>
    <property type="evidence" value="ECO:0007669"/>
    <property type="project" value="UniProtKB-KW"/>
</dbReference>
<dbReference type="OMA" id="GHEFHNL"/>
<name>A0A8S1UM72_PAROT</name>
<accession>A0A8S1UM72</accession>